<protein>
    <submittedName>
        <fullName evidence="2">Uncharacterized protein</fullName>
    </submittedName>
</protein>
<evidence type="ECO:0000256" key="1">
    <source>
        <dbReference type="SAM" id="Phobius"/>
    </source>
</evidence>
<keyword evidence="1" id="KW-0472">Membrane</keyword>
<dbReference type="AlphaFoldDB" id="A0A7N0UJ52"/>
<dbReference type="Proteomes" id="UP000594263">
    <property type="component" value="Unplaced"/>
</dbReference>
<evidence type="ECO:0000313" key="3">
    <source>
        <dbReference type="Proteomes" id="UP000594263"/>
    </source>
</evidence>
<keyword evidence="1" id="KW-1133">Transmembrane helix</keyword>
<keyword evidence="1" id="KW-0812">Transmembrane</keyword>
<sequence>VFDEKFPPETRGEKIHGWLKASTPWLIAGSAVLLLSCCCCYRCCCRRRRGGRMMKAPGQDFRMLRDDFERSPRTYFRDLRGKKKKKRSQLLG</sequence>
<name>A0A7N0UJ52_KALFE</name>
<feature type="transmembrane region" description="Helical" evidence="1">
    <location>
        <begin position="25"/>
        <end position="45"/>
    </location>
</feature>
<dbReference type="PANTHER" id="PTHR33333:SF46">
    <property type="entry name" value="LOW QUALITY PROTEIN: GLYCINE-RICH PROTEIN DOT1"/>
    <property type="match status" value="1"/>
</dbReference>
<accession>A0A7N0UJ52</accession>
<dbReference type="InterPro" id="IPR039926">
    <property type="entry name" value="Egg_app_1"/>
</dbReference>
<dbReference type="Gramene" id="Kaladp0071s0045.1.v1.1">
    <property type="protein sequence ID" value="Kaladp0071s0045.1.v1.1.CDS.1"/>
    <property type="gene ID" value="Kaladp0071s0045.v1.1"/>
</dbReference>
<proteinExistence type="predicted"/>
<dbReference type="OMA" id="LLLMFCC"/>
<keyword evidence="3" id="KW-1185">Reference proteome</keyword>
<dbReference type="EnsemblPlants" id="Kaladp0071s0045.1.v1.1">
    <property type="protein sequence ID" value="Kaladp0071s0045.1.v1.1.CDS.1"/>
    <property type="gene ID" value="Kaladp0071s0045.v1.1"/>
</dbReference>
<reference evidence="2" key="1">
    <citation type="submission" date="2021-01" db="UniProtKB">
        <authorList>
            <consortium name="EnsemblPlants"/>
        </authorList>
    </citation>
    <scope>IDENTIFICATION</scope>
</reference>
<evidence type="ECO:0000313" key="2">
    <source>
        <dbReference type="EnsemblPlants" id="Kaladp0071s0045.1.v1.1.CDS.1"/>
    </source>
</evidence>
<dbReference type="PANTHER" id="PTHR33333">
    <property type="entry name" value="ERYTHROCYTE MEMBRANE PROTEIN 1-LIKE"/>
    <property type="match status" value="1"/>
</dbReference>
<organism evidence="2 3">
    <name type="scientific">Kalanchoe fedtschenkoi</name>
    <name type="common">Lavender scallops</name>
    <name type="synonym">South American air plant</name>
    <dbReference type="NCBI Taxonomy" id="63787"/>
    <lineage>
        <taxon>Eukaryota</taxon>
        <taxon>Viridiplantae</taxon>
        <taxon>Streptophyta</taxon>
        <taxon>Embryophyta</taxon>
        <taxon>Tracheophyta</taxon>
        <taxon>Spermatophyta</taxon>
        <taxon>Magnoliopsida</taxon>
        <taxon>eudicotyledons</taxon>
        <taxon>Gunneridae</taxon>
        <taxon>Pentapetalae</taxon>
        <taxon>Saxifragales</taxon>
        <taxon>Crassulaceae</taxon>
        <taxon>Kalanchoe</taxon>
    </lineage>
</organism>